<evidence type="ECO:0000256" key="1">
    <source>
        <dbReference type="SAM" id="Phobius"/>
    </source>
</evidence>
<protein>
    <recommendedName>
        <fullName evidence="4">DUF1449 family protein</fullName>
    </recommendedName>
</protein>
<reference evidence="2 3" key="1">
    <citation type="journal article" date="2014" name="Genome Announc.">
        <title>Draft Genome Sequence of the Antitrypanosomally Active Sponge-Associated Bacterium Actinokineospora sp. Strain EG49.</title>
        <authorList>
            <person name="Harjes J."/>
            <person name="Ryu T."/>
            <person name="Abdelmohsen U.R."/>
            <person name="Moitinho-Silva L."/>
            <person name="Horn H."/>
            <person name="Ravasi T."/>
            <person name="Hentschel U."/>
        </authorList>
    </citation>
    <scope>NUCLEOTIDE SEQUENCE [LARGE SCALE GENOMIC DNA]</scope>
    <source>
        <strain evidence="2 3">EG49</strain>
    </source>
</reference>
<dbReference type="Proteomes" id="UP000019277">
    <property type="component" value="Unassembled WGS sequence"/>
</dbReference>
<organism evidence="2 3">
    <name type="scientific">Actinokineospora spheciospongiae</name>
    <dbReference type="NCBI Taxonomy" id="909613"/>
    <lineage>
        <taxon>Bacteria</taxon>
        <taxon>Bacillati</taxon>
        <taxon>Actinomycetota</taxon>
        <taxon>Actinomycetes</taxon>
        <taxon>Pseudonocardiales</taxon>
        <taxon>Pseudonocardiaceae</taxon>
        <taxon>Actinokineospora</taxon>
    </lineage>
</organism>
<dbReference type="STRING" id="909613.UO65_2133"/>
<evidence type="ECO:0000313" key="3">
    <source>
        <dbReference type="Proteomes" id="UP000019277"/>
    </source>
</evidence>
<feature type="transmembrane region" description="Helical" evidence="1">
    <location>
        <begin position="90"/>
        <end position="111"/>
    </location>
</feature>
<evidence type="ECO:0000313" key="2">
    <source>
        <dbReference type="EMBL" id="EWC62543.1"/>
    </source>
</evidence>
<proteinExistence type="predicted"/>
<evidence type="ECO:0008006" key="4">
    <source>
        <dbReference type="Google" id="ProtNLM"/>
    </source>
</evidence>
<dbReference type="EMBL" id="AYXG01000076">
    <property type="protein sequence ID" value="EWC62543.1"/>
    <property type="molecule type" value="Genomic_DNA"/>
</dbReference>
<accession>W7IQ70</accession>
<keyword evidence="1" id="KW-1133">Transmembrane helix</keyword>
<dbReference type="AlphaFoldDB" id="W7IQ70"/>
<dbReference type="eggNOG" id="ENOG50315GV">
    <property type="taxonomic scope" value="Bacteria"/>
</dbReference>
<keyword evidence="3" id="KW-1185">Reference proteome</keyword>
<keyword evidence="1" id="KW-0472">Membrane</keyword>
<feature type="transmembrane region" description="Helical" evidence="1">
    <location>
        <begin position="61"/>
        <end position="83"/>
    </location>
</feature>
<dbReference type="OrthoDB" id="3388214at2"/>
<sequence>MREFVVAALSFPTALFTFLLLVVVGYWLFVAFGLSDVDALDGVDGAGAETLDGLGLGGVPISVALSLVISLSWFGCLVGTVLLSGSGFPGVAVAALSVLVLVVAVLVALVLTRLVVVPLRGLFDDRLAPTRSDFVGLLCVVRTGRVDLGFGQAEVTAADGSSAIVQVRQAGTEPLRAGSTAVIHDYDPEGEFFWVAPVDLDFPIN</sequence>
<dbReference type="PATRIC" id="fig|909613.9.peg.2145"/>
<keyword evidence="1" id="KW-0812">Transmembrane</keyword>
<dbReference type="RefSeq" id="WP_035281145.1">
    <property type="nucleotide sequence ID" value="NZ_AYXG01000076.1"/>
</dbReference>
<gene>
    <name evidence="2" type="ORF">UO65_2133</name>
</gene>
<name>W7IQ70_9PSEU</name>
<feature type="transmembrane region" description="Helical" evidence="1">
    <location>
        <begin position="7"/>
        <end position="29"/>
    </location>
</feature>
<comment type="caution">
    <text evidence="2">The sequence shown here is derived from an EMBL/GenBank/DDBJ whole genome shotgun (WGS) entry which is preliminary data.</text>
</comment>